<protein>
    <recommendedName>
        <fullName evidence="3">Hydrolase</fullName>
    </recommendedName>
</protein>
<reference evidence="1" key="1">
    <citation type="submission" date="2016-02" db="EMBL/GenBank/DDBJ databases">
        <title>Genome sequence of Bacillus trypoxylicola KCTC 13244(T).</title>
        <authorList>
            <person name="Jeong H."/>
            <person name="Park S.-H."/>
            <person name="Choi S.-K."/>
        </authorList>
    </citation>
    <scope>NUCLEOTIDE SEQUENCE [LARGE SCALE GENOMIC DNA]</scope>
    <source>
        <strain evidence="1">KCTC 13244</strain>
    </source>
</reference>
<dbReference type="STRING" id="519424.AZF04_06325"/>
<name>A0A161PHL2_9BACI</name>
<dbReference type="OrthoDB" id="2986585at2"/>
<dbReference type="InterPro" id="IPR029058">
    <property type="entry name" value="AB_hydrolase_fold"/>
</dbReference>
<evidence type="ECO:0000313" key="2">
    <source>
        <dbReference type="Proteomes" id="UP000075806"/>
    </source>
</evidence>
<keyword evidence="2" id="KW-1185">Reference proteome</keyword>
<organism evidence="1 2">
    <name type="scientific">Alkalihalobacillus trypoxylicola</name>
    <dbReference type="NCBI Taxonomy" id="519424"/>
    <lineage>
        <taxon>Bacteria</taxon>
        <taxon>Bacillati</taxon>
        <taxon>Bacillota</taxon>
        <taxon>Bacilli</taxon>
        <taxon>Bacillales</taxon>
        <taxon>Bacillaceae</taxon>
        <taxon>Alkalihalobacillus</taxon>
    </lineage>
</organism>
<sequence>MSTFAHYFYLEDQANVVYLPYRPNGFAIILLSENERPVEKDSSIWQQHPERQAFLNSLIEEGYTVITSQLFGKHWGSKKAVQYLEKIHHQLIKKQILNQKFHLFAEGMGALVALKLMEHKKNFIRSVFLLNPCIYVDKVYVQEKSNKLFYKRFVQEFAMAHDLKESQVTEEACKKVIDFGEIKPLPPIQIYQLMTEKKYPMEVHSRPFEKACHQQNENMNLSLYGLGKSFSSFLQPVCTFYKKNEKKL</sequence>
<accession>A0A161PHL2</accession>
<evidence type="ECO:0008006" key="3">
    <source>
        <dbReference type="Google" id="ProtNLM"/>
    </source>
</evidence>
<evidence type="ECO:0000313" key="1">
    <source>
        <dbReference type="EMBL" id="KYG32374.1"/>
    </source>
</evidence>
<dbReference type="SUPFAM" id="SSF53474">
    <property type="entry name" value="alpha/beta-Hydrolases"/>
    <property type="match status" value="1"/>
</dbReference>
<proteinExistence type="predicted"/>
<dbReference type="AlphaFoldDB" id="A0A161PHL2"/>
<comment type="caution">
    <text evidence="1">The sequence shown here is derived from an EMBL/GenBank/DDBJ whole genome shotgun (WGS) entry which is preliminary data.</text>
</comment>
<dbReference type="Gene3D" id="3.40.50.1820">
    <property type="entry name" value="alpha/beta hydrolase"/>
    <property type="match status" value="1"/>
</dbReference>
<dbReference type="RefSeq" id="WP_045480343.1">
    <property type="nucleotide sequence ID" value="NZ_LTAO01000012.1"/>
</dbReference>
<gene>
    <name evidence="1" type="ORF">AZF04_06325</name>
</gene>
<dbReference type="EMBL" id="LTAO01000012">
    <property type="protein sequence ID" value="KYG32374.1"/>
    <property type="molecule type" value="Genomic_DNA"/>
</dbReference>
<dbReference type="Proteomes" id="UP000075806">
    <property type="component" value="Unassembled WGS sequence"/>
</dbReference>